<dbReference type="Gene3D" id="3.20.80.10">
    <property type="entry name" value="Regulatory factor, effector binding domain"/>
    <property type="match status" value="1"/>
</dbReference>
<dbReference type="EMBL" id="QRMS01000004">
    <property type="protein sequence ID" value="RHJ85776.1"/>
    <property type="molecule type" value="Genomic_DNA"/>
</dbReference>
<name>A0A415DY55_9FIRM</name>
<evidence type="ECO:0000256" key="1">
    <source>
        <dbReference type="ARBA" id="ARBA00023125"/>
    </source>
</evidence>
<dbReference type="PANTHER" id="PTHR30204">
    <property type="entry name" value="REDOX-CYCLING DRUG-SENSING TRANSCRIPTIONAL ACTIVATOR SOXR"/>
    <property type="match status" value="1"/>
</dbReference>
<dbReference type="PROSITE" id="PS50937">
    <property type="entry name" value="HTH_MERR_2"/>
    <property type="match status" value="1"/>
</dbReference>
<evidence type="ECO:0000313" key="4">
    <source>
        <dbReference type="EMBL" id="RHJ85776.1"/>
    </source>
</evidence>
<proteinExistence type="predicted"/>
<dbReference type="CDD" id="cd01107">
    <property type="entry name" value="HTH_BmrR"/>
    <property type="match status" value="1"/>
</dbReference>
<dbReference type="Gene3D" id="1.10.1660.10">
    <property type="match status" value="1"/>
</dbReference>
<dbReference type="Pfam" id="PF13411">
    <property type="entry name" value="MerR_1"/>
    <property type="match status" value="1"/>
</dbReference>
<sequence>MFKIGEFSKLTQVSVRMLRYYEKAGLLKPAEIDHFTGYRYYTASQIPFLNKIVYLRDSGFTVAEIASALDNWREDILLTKLEEKKQEIRANIEAEKKKLAKLQMAEDGLLGQKEPLHYQIGIKSIPSYSVLSLRRIIPDYYAEGDLWMELAAFARKNNVEVSSETFSIYHDLEYKESDVDVELCALVKTSGKNTGPFTYRITEAVPLMAYTMVYGEFSNIAGAFASFADWLQKNDQYQMYGSSRQIVHRGPWNEDNPEQYLVEIQIPVSELV</sequence>
<dbReference type="GO" id="GO:0003677">
    <property type="term" value="F:DNA binding"/>
    <property type="evidence" value="ECO:0007669"/>
    <property type="project" value="UniProtKB-KW"/>
</dbReference>
<dbReference type="SMART" id="SM00871">
    <property type="entry name" value="AraC_E_bind"/>
    <property type="match status" value="1"/>
</dbReference>
<dbReference type="Pfam" id="PF06445">
    <property type="entry name" value="GyrI-like"/>
    <property type="match status" value="1"/>
</dbReference>
<gene>
    <name evidence="4" type="ORF">DW099_13080</name>
</gene>
<dbReference type="InterPro" id="IPR029442">
    <property type="entry name" value="GyrI-like"/>
</dbReference>
<evidence type="ECO:0000256" key="2">
    <source>
        <dbReference type="SAM" id="Coils"/>
    </source>
</evidence>
<dbReference type="InterPro" id="IPR000551">
    <property type="entry name" value="MerR-type_HTH_dom"/>
</dbReference>
<dbReference type="InterPro" id="IPR009061">
    <property type="entry name" value="DNA-bd_dom_put_sf"/>
</dbReference>
<dbReference type="PROSITE" id="PS00552">
    <property type="entry name" value="HTH_MERR_1"/>
    <property type="match status" value="1"/>
</dbReference>
<keyword evidence="1" id="KW-0238">DNA-binding</keyword>
<dbReference type="STRING" id="1776384.GCA_900086585_02154"/>
<dbReference type="SUPFAM" id="SSF46955">
    <property type="entry name" value="Putative DNA-binding domain"/>
    <property type="match status" value="1"/>
</dbReference>
<feature type="domain" description="HTH merR-type" evidence="3">
    <location>
        <begin position="1"/>
        <end position="71"/>
    </location>
</feature>
<feature type="coiled-coil region" evidence="2">
    <location>
        <begin position="78"/>
        <end position="105"/>
    </location>
</feature>
<dbReference type="RefSeq" id="WP_067537802.1">
    <property type="nucleotide sequence ID" value="NZ_AP025567.1"/>
</dbReference>
<comment type="caution">
    <text evidence="4">The sequence shown here is derived from an EMBL/GenBank/DDBJ whole genome shotgun (WGS) entry which is preliminary data.</text>
</comment>
<keyword evidence="2" id="KW-0175">Coiled coil</keyword>
<reference evidence="4 5" key="1">
    <citation type="submission" date="2018-08" db="EMBL/GenBank/DDBJ databases">
        <title>A genome reference for cultivated species of the human gut microbiota.</title>
        <authorList>
            <person name="Zou Y."/>
            <person name="Xue W."/>
            <person name="Luo G."/>
        </authorList>
    </citation>
    <scope>NUCLEOTIDE SEQUENCE [LARGE SCALE GENOMIC DNA]</scope>
    <source>
        <strain evidence="4 5">AM07-24</strain>
    </source>
</reference>
<dbReference type="GO" id="GO:0003700">
    <property type="term" value="F:DNA-binding transcription factor activity"/>
    <property type="evidence" value="ECO:0007669"/>
    <property type="project" value="InterPro"/>
</dbReference>
<organism evidence="4 5">
    <name type="scientific">Emergencia timonensis</name>
    <dbReference type="NCBI Taxonomy" id="1776384"/>
    <lineage>
        <taxon>Bacteria</taxon>
        <taxon>Bacillati</taxon>
        <taxon>Bacillota</taxon>
        <taxon>Clostridia</taxon>
        <taxon>Peptostreptococcales</taxon>
        <taxon>Anaerovoracaceae</taxon>
        <taxon>Emergencia</taxon>
    </lineage>
</organism>
<dbReference type="InterPro" id="IPR047057">
    <property type="entry name" value="MerR_fam"/>
</dbReference>
<dbReference type="SMART" id="SM00422">
    <property type="entry name" value="HTH_MERR"/>
    <property type="match status" value="1"/>
</dbReference>
<dbReference type="PANTHER" id="PTHR30204:SF97">
    <property type="entry name" value="MERR FAMILY REGULATORY PROTEIN"/>
    <property type="match status" value="1"/>
</dbReference>
<dbReference type="InterPro" id="IPR011256">
    <property type="entry name" value="Reg_factor_effector_dom_sf"/>
</dbReference>
<accession>A0A415DY55</accession>
<keyword evidence="5" id="KW-1185">Reference proteome</keyword>
<dbReference type="InterPro" id="IPR010499">
    <property type="entry name" value="AraC_E-bd"/>
</dbReference>
<dbReference type="GeneID" id="83004510"/>
<dbReference type="OrthoDB" id="9773308at2"/>
<dbReference type="SUPFAM" id="SSF55136">
    <property type="entry name" value="Probable bacterial effector-binding domain"/>
    <property type="match status" value="1"/>
</dbReference>
<evidence type="ECO:0000313" key="5">
    <source>
        <dbReference type="Proteomes" id="UP000284841"/>
    </source>
</evidence>
<dbReference type="Proteomes" id="UP000284841">
    <property type="component" value="Unassembled WGS sequence"/>
</dbReference>
<evidence type="ECO:0000259" key="3">
    <source>
        <dbReference type="PROSITE" id="PS50937"/>
    </source>
</evidence>
<protein>
    <submittedName>
        <fullName evidence="4">MerR family transcriptional regulator</fullName>
    </submittedName>
</protein>
<dbReference type="AlphaFoldDB" id="A0A415DY55"/>